<dbReference type="PANTHER" id="PTHR12843:SF5">
    <property type="entry name" value="EEF1A LYSINE METHYLTRANSFERASE 2"/>
    <property type="match status" value="1"/>
</dbReference>
<dbReference type="AlphaFoldDB" id="A0A1M6U061"/>
<sequence>MKDRQAHWEHLYATQPPETVGWYRPHLDTSLAFIQALRLPLTARILDVGGGASTLVDDLLARGFEAITVLDLSATALAQAQARLGQQAERVTWIVADITKVSLPAAAYDLWHDRAVFHFLTTPEERARYLKQLRAALRPGGFVILATFAPEAPPRCSGLPVVRYDLDTLVRTVGPGFRLVRHGREHHVTPGGVEQPYLYVCFQRE</sequence>
<dbReference type="GO" id="GO:0008168">
    <property type="term" value="F:methyltransferase activity"/>
    <property type="evidence" value="ECO:0007669"/>
    <property type="project" value="UniProtKB-KW"/>
</dbReference>
<dbReference type="PANTHER" id="PTHR12843">
    <property type="entry name" value="PROTEIN-LYSINE N-METHYLTRANSFERASE METTL10"/>
    <property type="match status" value="1"/>
</dbReference>
<keyword evidence="3" id="KW-1185">Reference proteome</keyword>
<dbReference type="SUPFAM" id="SSF53335">
    <property type="entry name" value="S-adenosyl-L-methionine-dependent methyltransferases"/>
    <property type="match status" value="1"/>
</dbReference>
<evidence type="ECO:0000259" key="1">
    <source>
        <dbReference type="Pfam" id="PF13649"/>
    </source>
</evidence>
<dbReference type="Proteomes" id="UP000185812">
    <property type="component" value="Unassembled WGS sequence"/>
</dbReference>
<evidence type="ECO:0000313" key="3">
    <source>
        <dbReference type="Proteomes" id="UP000185812"/>
    </source>
</evidence>
<reference evidence="3" key="1">
    <citation type="submission" date="2016-11" db="EMBL/GenBank/DDBJ databases">
        <authorList>
            <person name="Varghese N."/>
            <person name="Submissions S."/>
        </authorList>
    </citation>
    <scope>NUCLEOTIDE SEQUENCE [LARGE SCALE GENOMIC DNA]</scope>
    <source>
        <strain evidence="3">DSM 22212</strain>
    </source>
</reference>
<accession>A0A1M6U061</accession>
<dbReference type="CDD" id="cd02440">
    <property type="entry name" value="AdoMet_MTases"/>
    <property type="match status" value="1"/>
</dbReference>
<keyword evidence="2" id="KW-0489">Methyltransferase</keyword>
<proteinExistence type="predicted"/>
<dbReference type="EMBL" id="FRAU01000004">
    <property type="protein sequence ID" value="SHK62645.1"/>
    <property type="molecule type" value="Genomic_DNA"/>
</dbReference>
<protein>
    <submittedName>
        <fullName evidence="2">Methyltransferase domain-containing protein</fullName>
    </submittedName>
</protein>
<dbReference type="InterPro" id="IPR029063">
    <property type="entry name" value="SAM-dependent_MTases_sf"/>
</dbReference>
<gene>
    <name evidence="2" type="ORF">SAMN04488087_1609</name>
</gene>
<dbReference type="Pfam" id="PF13649">
    <property type="entry name" value="Methyltransf_25"/>
    <property type="match status" value="1"/>
</dbReference>
<dbReference type="STRING" id="633813.SAMN04488087_1609"/>
<dbReference type="RefSeq" id="WP_072715448.1">
    <property type="nucleotide sequence ID" value="NZ_FRAU01000004.1"/>
</dbReference>
<evidence type="ECO:0000313" key="2">
    <source>
        <dbReference type="EMBL" id="SHK62645.1"/>
    </source>
</evidence>
<dbReference type="OrthoDB" id="9788660at2"/>
<keyword evidence="2" id="KW-0808">Transferase</keyword>
<organism evidence="2 3">
    <name type="scientific">Rhodothermus profundi</name>
    <dbReference type="NCBI Taxonomy" id="633813"/>
    <lineage>
        <taxon>Bacteria</taxon>
        <taxon>Pseudomonadati</taxon>
        <taxon>Rhodothermota</taxon>
        <taxon>Rhodothermia</taxon>
        <taxon>Rhodothermales</taxon>
        <taxon>Rhodothermaceae</taxon>
        <taxon>Rhodothermus</taxon>
    </lineage>
</organism>
<feature type="domain" description="Methyltransferase" evidence="1">
    <location>
        <begin position="45"/>
        <end position="141"/>
    </location>
</feature>
<name>A0A1M6U061_9BACT</name>
<dbReference type="InterPro" id="IPR041698">
    <property type="entry name" value="Methyltransf_25"/>
</dbReference>
<dbReference type="Gene3D" id="3.40.50.150">
    <property type="entry name" value="Vaccinia Virus protein VP39"/>
    <property type="match status" value="1"/>
</dbReference>
<dbReference type="GO" id="GO:0032259">
    <property type="term" value="P:methylation"/>
    <property type="evidence" value="ECO:0007669"/>
    <property type="project" value="UniProtKB-KW"/>
</dbReference>